<organism evidence="3 4">
    <name type="scientific">Sphingomonas chungangi</name>
    <dbReference type="NCBI Taxonomy" id="2683589"/>
    <lineage>
        <taxon>Bacteria</taxon>
        <taxon>Pseudomonadati</taxon>
        <taxon>Pseudomonadota</taxon>
        <taxon>Alphaproteobacteria</taxon>
        <taxon>Sphingomonadales</taxon>
        <taxon>Sphingomonadaceae</taxon>
        <taxon>Sphingomonas</taxon>
    </lineage>
</organism>
<keyword evidence="2" id="KW-0732">Signal</keyword>
<dbReference type="AlphaFoldDB" id="A0A838L780"/>
<feature type="coiled-coil region" evidence="1">
    <location>
        <begin position="27"/>
        <end position="61"/>
    </location>
</feature>
<comment type="caution">
    <text evidence="3">The sequence shown here is derived from an EMBL/GenBank/DDBJ whole genome shotgun (WGS) entry which is preliminary data.</text>
</comment>
<sequence length="479" mass="51713">MRILLLGGASFVALAATPALAAKPVSNAAILARLNALEAKVDALEAENATLHQQLDQEQATVANIPSQVTTAVAAAAPPPPPPAPAPKPQTQVAWNGLVPQFTSPDGNFSFKPRGMLEVDYAGFNERKGGYDYNNGTSIRRGRFGFDGTAYKQFAWRIEGEWVDNKANLLDAYVAYTGVKNFTFTLGQLKVPAGLEADSSDAFNEFLERGMANTAFGQVGGERRVGATFAYANPWLTATAGIYGAGEAVDRDAASPDEVWGYNGRVTVEPINDPRHLIHLGASAYHVKDLDQGKVTLQDRPNVRVDGGYLVSTGGISNIKDATFYGLEGAAVYGPFSVQGEYSHMHLNRIAGSSDLNFDGFYAFGSLFLTGESRQFKGGLIDRVKPIRPFDPSKGNWGAIELALRYDRLNLTEHDLSPLDRDGHAWTGAVNWYLTGNVKLMFNYIRFEGQNSPLVAAPVAINGTTAKGDAFATRLHLDF</sequence>
<gene>
    <name evidence="3" type="ORF">HZF05_14745</name>
</gene>
<feature type="chain" id="PRO_5032323264" evidence="2">
    <location>
        <begin position="22"/>
        <end position="479"/>
    </location>
</feature>
<dbReference type="SUPFAM" id="SSF56935">
    <property type="entry name" value="Porins"/>
    <property type="match status" value="1"/>
</dbReference>
<protein>
    <submittedName>
        <fullName evidence="3">Porin</fullName>
    </submittedName>
</protein>
<accession>A0A838L780</accession>
<keyword evidence="4" id="KW-1185">Reference proteome</keyword>
<reference evidence="3 4" key="1">
    <citation type="submission" date="2020-07" db="EMBL/GenBank/DDBJ databases">
        <authorList>
            <person name="Sun Q."/>
        </authorList>
    </citation>
    <scope>NUCLEOTIDE SEQUENCE [LARGE SCALE GENOMIC DNA]</scope>
    <source>
        <strain evidence="3 4">CGMCC 1.13654</strain>
    </source>
</reference>
<dbReference type="InterPro" id="IPR010870">
    <property type="entry name" value="Porin_O/P"/>
</dbReference>
<evidence type="ECO:0000256" key="2">
    <source>
        <dbReference type="SAM" id="SignalP"/>
    </source>
</evidence>
<evidence type="ECO:0000313" key="3">
    <source>
        <dbReference type="EMBL" id="MBA2935343.1"/>
    </source>
</evidence>
<dbReference type="RefSeq" id="WP_160365335.1">
    <property type="nucleotide sequence ID" value="NZ_JACEIB010000025.1"/>
</dbReference>
<feature type="signal peptide" evidence="2">
    <location>
        <begin position="1"/>
        <end position="21"/>
    </location>
</feature>
<evidence type="ECO:0000256" key="1">
    <source>
        <dbReference type="SAM" id="Coils"/>
    </source>
</evidence>
<dbReference type="Proteomes" id="UP000570166">
    <property type="component" value="Unassembled WGS sequence"/>
</dbReference>
<dbReference type="InterPro" id="IPR023614">
    <property type="entry name" value="Porin_dom_sf"/>
</dbReference>
<evidence type="ECO:0000313" key="4">
    <source>
        <dbReference type="Proteomes" id="UP000570166"/>
    </source>
</evidence>
<dbReference type="Pfam" id="PF07396">
    <property type="entry name" value="Porin_O_P"/>
    <property type="match status" value="1"/>
</dbReference>
<proteinExistence type="predicted"/>
<keyword evidence="1" id="KW-0175">Coiled coil</keyword>
<dbReference type="EMBL" id="JACEIB010000025">
    <property type="protein sequence ID" value="MBA2935343.1"/>
    <property type="molecule type" value="Genomic_DNA"/>
</dbReference>
<dbReference type="Gene3D" id="2.40.160.10">
    <property type="entry name" value="Porin"/>
    <property type="match status" value="1"/>
</dbReference>
<name>A0A838L780_9SPHN</name>